<accession>A0ABT8QQA6</accession>
<name>A0ABT8QQA6_9FIRM</name>
<dbReference type="RefSeq" id="WP_302048864.1">
    <property type="nucleotide sequence ID" value="NZ_JAMJEV010000009.1"/>
</dbReference>
<sequence>MMNFIGIAYDDWDFIDLLLANGYYYCQTDALTAHLFHPRAEGYYKRGGPPRMAL</sequence>
<comment type="caution">
    <text evidence="1">The sequence shown here is derived from an EMBL/GenBank/DDBJ whole genome shotgun (WGS) entry which is preliminary data.</text>
</comment>
<keyword evidence="2" id="KW-1185">Reference proteome</keyword>
<evidence type="ECO:0000313" key="2">
    <source>
        <dbReference type="Proteomes" id="UP001176021"/>
    </source>
</evidence>
<dbReference type="EMBL" id="JAMJEV010000009">
    <property type="protein sequence ID" value="MDO0823522.1"/>
    <property type="molecule type" value="Genomic_DNA"/>
</dbReference>
<organism evidence="1 2">
    <name type="scientific">Desulfosporosinus nitroreducens</name>
    <dbReference type="NCBI Taxonomy" id="2018668"/>
    <lineage>
        <taxon>Bacteria</taxon>
        <taxon>Bacillati</taxon>
        <taxon>Bacillota</taxon>
        <taxon>Clostridia</taxon>
        <taxon>Eubacteriales</taxon>
        <taxon>Desulfitobacteriaceae</taxon>
        <taxon>Desulfosporosinus</taxon>
    </lineage>
</organism>
<protein>
    <submittedName>
        <fullName evidence="1">Uncharacterized protein</fullName>
    </submittedName>
</protein>
<gene>
    <name evidence="1" type="ORF">M8H41_11735</name>
</gene>
<evidence type="ECO:0000313" key="1">
    <source>
        <dbReference type="EMBL" id="MDO0823522.1"/>
    </source>
</evidence>
<dbReference type="Proteomes" id="UP001176021">
    <property type="component" value="Unassembled WGS sequence"/>
</dbReference>
<proteinExistence type="predicted"/>
<reference evidence="1" key="1">
    <citation type="submission" date="2022-05" db="EMBL/GenBank/DDBJ databases">
        <title>Expanded diversity of anoxic marine methylotrophy in a Black Sea sulfate reducing microorganism.</title>
        <authorList>
            <person name="Fischer P.Q."/>
            <person name="Stams A.J.M."/>
            <person name="Villanueva L."/>
            <person name="Sousa D.Z."/>
        </authorList>
    </citation>
    <scope>NUCLEOTIDE SEQUENCE</scope>
    <source>
        <strain evidence="1">P130</strain>
    </source>
</reference>